<dbReference type="GO" id="GO:0042720">
    <property type="term" value="C:mitochondrial inner membrane peptidase complex"/>
    <property type="evidence" value="ECO:0007669"/>
    <property type="project" value="TreeGrafter"/>
</dbReference>
<dbReference type="PANTHER" id="PTHR12383:SF16">
    <property type="entry name" value="MITOCHONDRIAL INNER MEMBRANE PROTEASE SUBUNIT 1"/>
    <property type="match status" value="1"/>
</dbReference>
<dbReference type="Proteomes" id="UP001159364">
    <property type="component" value="Linkage Group LG08"/>
</dbReference>
<feature type="domain" description="Peptidase S26" evidence="6">
    <location>
        <begin position="38"/>
        <end position="117"/>
    </location>
</feature>
<dbReference type="EMBL" id="JAIWQS010000008">
    <property type="protein sequence ID" value="KAJ8898640.1"/>
    <property type="molecule type" value="Genomic_DNA"/>
</dbReference>
<organism evidence="7 8">
    <name type="scientific">Erythroxylum novogranatense</name>
    <dbReference type="NCBI Taxonomy" id="1862640"/>
    <lineage>
        <taxon>Eukaryota</taxon>
        <taxon>Viridiplantae</taxon>
        <taxon>Streptophyta</taxon>
        <taxon>Embryophyta</taxon>
        <taxon>Tracheophyta</taxon>
        <taxon>Spermatophyta</taxon>
        <taxon>Magnoliopsida</taxon>
        <taxon>eudicotyledons</taxon>
        <taxon>Gunneridae</taxon>
        <taxon>Pentapetalae</taxon>
        <taxon>rosids</taxon>
        <taxon>fabids</taxon>
        <taxon>Malpighiales</taxon>
        <taxon>Erythroxylaceae</taxon>
        <taxon>Erythroxylum</taxon>
    </lineage>
</organism>
<evidence type="ECO:0000259" key="6">
    <source>
        <dbReference type="Pfam" id="PF10502"/>
    </source>
</evidence>
<dbReference type="InterPro" id="IPR019533">
    <property type="entry name" value="Peptidase_S26"/>
</dbReference>
<protein>
    <recommendedName>
        <fullName evidence="6">Peptidase S26 domain-containing protein</fullName>
    </recommendedName>
</protein>
<dbReference type="GO" id="GO:0006465">
    <property type="term" value="P:signal peptide processing"/>
    <property type="evidence" value="ECO:0007669"/>
    <property type="project" value="InterPro"/>
</dbReference>
<evidence type="ECO:0000256" key="1">
    <source>
        <dbReference type="ARBA" id="ARBA00004273"/>
    </source>
</evidence>
<dbReference type="PANTHER" id="PTHR12383">
    <property type="entry name" value="PROTEASE FAMILY S26 MITOCHONDRIAL INNER MEMBRANE PROTEASE-RELATED"/>
    <property type="match status" value="1"/>
</dbReference>
<dbReference type="AlphaFoldDB" id="A0AAV8U865"/>
<sequence length="187" mass="21119">MCTVEVWVRIALRMVAGLMSKWRSAIPELLGRTALVARFLCLLHVTNTYLCSPTLAYGPSMFPTLNMTGDVLLVEHLSQRFGKVRPGDVVVVRSPLDPRKILTKRIVGMAGHSVTFMPDPVLGRRSRTVVQLYLIDRYPKGMFGFKEIIYMTQLIHDFLGLYLMPLLKAKCYSGYGPQMALDPWGNK</sequence>
<keyword evidence="3" id="KW-0378">Hydrolase</keyword>
<keyword evidence="4" id="KW-0496">Mitochondrion</keyword>
<dbReference type="GO" id="GO:0004252">
    <property type="term" value="F:serine-type endopeptidase activity"/>
    <property type="evidence" value="ECO:0007669"/>
    <property type="project" value="InterPro"/>
</dbReference>
<evidence type="ECO:0000256" key="3">
    <source>
        <dbReference type="ARBA" id="ARBA00022801"/>
    </source>
</evidence>
<proteinExistence type="predicted"/>
<gene>
    <name evidence="7" type="ORF">K2173_004624</name>
</gene>
<evidence type="ECO:0000256" key="2">
    <source>
        <dbReference type="ARBA" id="ARBA00022792"/>
    </source>
</evidence>
<dbReference type="CDD" id="cd06530">
    <property type="entry name" value="S26_SPase_I"/>
    <property type="match status" value="1"/>
</dbReference>
<evidence type="ECO:0000313" key="7">
    <source>
        <dbReference type="EMBL" id="KAJ8898640.1"/>
    </source>
</evidence>
<dbReference type="InterPro" id="IPR036286">
    <property type="entry name" value="LexA/Signal_pep-like_sf"/>
</dbReference>
<dbReference type="InterPro" id="IPR052064">
    <property type="entry name" value="Mito_IMP1_subunit"/>
</dbReference>
<comment type="subcellular location">
    <subcellularLocation>
        <location evidence="1">Mitochondrion inner membrane</location>
    </subcellularLocation>
</comment>
<reference evidence="7 8" key="1">
    <citation type="submission" date="2021-09" db="EMBL/GenBank/DDBJ databases">
        <title>Genomic insights and catalytic innovation underlie evolution of tropane alkaloids biosynthesis.</title>
        <authorList>
            <person name="Wang Y.-J."/>
            <person name="Tian T."/>
            <person name="Huang J.-P."/>
            <person name="Huang S.-X."/>
        </authorList>
    </citation>
    <scope>NUCLEOTIDE SEQUENCE [LARGE SCALE GENOMIC DNA]</scope>
    <source>
        <strain evidence="7">KIB-2018</strain>
        <tissue evidence="7">Leaf</tissue>
    </source>
</reference>
<keyword evidence="8" id="KW-1185">Reference proteome</keyword>
<evidence type="ECO:0000256" key="4">
    <source>
        <dbReference type="ARBA" id="ARBA00023128"/>
    </source>
</evidence>
<comment type="caution">
    <text evidence="7">The sequence shown here is derived from an EMBL/GenBank/DDBJ whole genome shotgun (WGS) entry which is preliminary data.</text>
</comment>
<dbReference type="Pfam" id="PF10502">
    <property type="entry name" value="Peptidase_S26"/>
    <property type="match status" value="1"/>
</dbReference>
<keyword evidence="2" id="KW-0999">Mitochondrion inner membrane</keyword>
<dbReference type="SUPFAM" id="SSF51306">
    <property type="entry name" value="LexA/Signal peptidase"/>
    <property type="match status" value="1"/>
</dbReference>
<evidence type="ECO:0000313" key="8">
    <source>
        <dbReference type="Proteomes" id="UP001159364"/>
    </source>
</evidence>
<name>A0AAV8U865_9ROSI</name>
<dbReference type="Gene3D" id="2.10.109.10">
    <property type="entry name" value="Umud Fragment, subunit A"/>
    <property type="match status" value="1"/>
</dbReference>
<evidence type="ECO:0000256" key="5">
    <source>
        <dbReference type="ARBA" id="ARBA00023136"/>
    </source>
</evidence>
<dbReference type="GO" id="GO:0006627">
    <property type="term" value="P:protein processing involved in protein targeting to mitochondrion"/>
    <property type="evidence" value="ECO:0007669"/>
    <property type="project" value="TreeGrafter"/>
</dbReference>
<accession>A0AAV8U865</accession>
<keyword evidence="5" id="KW-0472">Membrane</keyword>